<feature type="domain" description="MacB-like periplasmic core" evidence="9">
    <location>
        <begin position="21"/>
        <end position="246"/>
    </location>
</feature>
<dbReference type="AlphaFoldDB" id="A0A1G2F3P4"/>
<keyword evidence="3 7" id="KW-0812">Transmembrane</keyword>
<sequence length="418" mass="45813">MRFKDSIKISFTALKANKSRTFLTMLGIIIGVGAVIIMMSLGKGAQSLILGQIQSIGANSIYIEPGSFDPKGGFSMDMALEEMTIKTLKLKDLESIRKDPLVDLAYSMVYGSSRAIYRNEDEKITFIGITPEAYEMDDWHAVNGRDVSEDDVRSIAKVATLGHKIAEDLFGEEDPIGKSIRIKKTNLKVIGVMEERGMEMFQNFDEYVYVPVTTAQKLLLGVEHLNAITVRAKSESAIDPLIENIRLALRENHNIYNPEGDLAKDDFKVMSQVEAANMVKQVTGVLTAFLSSIAAIALIVGGIGIMNIMLVSVTERTREIGLRKAVGARNKDILKQFLIESVTLTLFGGLIGFIIGLMFSLAAAVILSKVLNTNWSFVMPFGAVVLAFGVATIIGLVFGIYPARKASKLNPIEALRHE</sequence>
<dbReference type="Proteomes" id="UP000177810">
    <property type="component" value="Unassembled WGS sequence"/>
</dbReference>
<proteinExistence type="inferred from homology"/>
<dbReference type="PANTHER" id="PTHR30572:SF4">
    <property type="entry name" value="ABC TRANSPORTER PERMEASE YTRF"/>
    <property type="match status" value="1"/>
</dbReference>
<evidence type="ECO:0000256" key="4">
    <source>
        <dbReference type="ARBA" id="ARBA00022989"/>
    </source>
</evidence>
<dbReference type="Pfam" id="PF12704">
    <property type="entry name" value="MacB_PCD"/>
    <property type="match status" value="1"/>
</dbReference>
<feature type="domain" description="ABC3 transporter permease C-terminal" evidence="8">
    <location>
        <begin position="292"/>
        <end position="411"/>
    </location>
</feature>
<keyword evidence="2" id="KW-1003">Cell membrane</keyword>
<dbReference type="PANTHER" id="PTHR30572">
    <property type="entry name" value="MEMBRANE COMPONENT OF TRANSPORTER-RELATED"/>
    <property type="match status" value="1"/>
</dbReference>
<feature type="transmembrane region" description="Helical" evidence="7">
    <location>
        <begin position="378"/>
        <end position="401"/>
    </location>
</feature>
<evidence type="ECO:0008006" key="12">
    <source>
        <dbReference type="Google" id="ProtNLM"/>
    </source>
</evidence>
<evidence type="ECO:0000256" key="5">
    <source>
        <dbReference type="ARBA" id="ARBA00023136"/>
    </source>
</evidence>
<keyword evidence="4 7" id="KW-1133">Transmembrane helix</keyword>
<accession>A0A1G2F3P4</accession>
<evidence type="ECO:0000256" key="7">
    <source>
        <dbReference type="SAM" id="Phobius"/>
    </source>
</evidence>
<evidence type="ECO:0000259" key="8">
    <source>
        <dbReference type="Pfam" id="PF02687"/>
    </source>
</evidence>
<feature type="transmembrane region" description="Helical" evidence="7">
    <location>
        <begin position="337"/>
        <end position="366"/>
    </location>
</feature>
<dbReference type="InterPro" id="IPR003838">
    <property type="entry name" value="ABC3_permease_C"/>
</dbReference>
<feature type="transmembrane region" description="Helical" evidence="7">
    <location>
        <begin position="21"/>
        <end position="42"/>
    </location>
</feature>
<evidence type="ECO:0000256" key="1">
    <source>
        <dbReference type="ARBA" id="ARBA00004651"/>
    </source>
</evidence>
<evidence type="ECO:0000313" key="10">
    <source>
        <dbReference type="EMBL" id="OGZ32260.1"/>
    </source>
</evidence>
<evidence type="ECO:0000256" key="6">
    <source>
        <dbReference type="ARBA" id="ARBA00038076"/>
    </source>
</evidence>
<evidence type="ECO:0000313" key="11">
    <source>
        <dbReference type="Proteomes" id="UP000177810"/>
    </source>
</evidence>
<keyword evidence="5 7" id="KW-0472">Membrane</keyword>
<dbReference type="STRING" id="1801990.A2V69_02880"/>
<comment type="caution">
    <text evidence="10">The sequence shown here is derived from an EMBL/GenBank/DDBJ whole genome shotgun (WGS) entry which is preliminary data.</text>
</comment>
<gene>
    <name evidence="10" type="ORF">A2V69_02880</name>
</gene>
<comment type="subcellular location">
    <subcellularLocation>
        <location evidence="1">Cell membrane</location>
        <topology evidence="1">Multi-pass membrane protein</topology>
    </subcellularLocation>
</comment>
<feature type="transmembrane region" description="Helical" evidence="7">
    <location>
        <begin position="288"/>
        <end position="313"/>
    </location>
</feature>
<dbReference type="GO" id="GO:0022857">
    <property type="term" value="F:transmembrane transporter activity"/>
    <property type="evidence" value="ECO:0007669"/>
    <property type="project" value="TreeGrafter"/>
</dbReference>
<name>A0A1G2F3P4_9BACT</name>
<evidence type="ECO:0000256" key="2">
    <source>
        <dbReference type="ARBA" id="ARBA00022475"/>
    </source>
</evidence>
<evidence type="ECO:0000256" key="3">
    <source>
        <dbReference type="ARBA" id="ARBA00022692"/>
    </source>
</evidence>
<comment type="similarity">
    <text evidence="6">Belongs to the ABC-4 integral membrane protein family.</text>
</comment>
<organism evidence="10 11">
    <name type="scientific">Candidatus Portnoybacteria bacterium RBG_13_40_8</name>
    <dbReference type="NCBI Taxonomy" id="1801990"/>
    <lineage>
        <taxon>Bacteria</taxon>
        <taxon>Candidatus Portnoyibacteriota</taxon>
    </lineage>
</organism>
<dbReference type="InterPro" id="IPR025857">
    <property type="entry name" value="MacB_PCD"/>
</dbReference>
<protein>
    <recommendedName>
        <fullName evidence="12">Multidrug ABC transporter substrate-binding protein</fullName>
    </recommendedName>
</protein>
<dbReference type="Pfam" id="PF02687">
    <property type="entry name" value="FtsX"/>
    <property type="match status" value="1"/>
</dbReference>
<dbReference type="InterPro" id="IPR050250">
    <property type="entry name" value="Macrolide_Exporter_MacB"/>
</dbReference>
<dbReference type="EMBL" id="MHMT01000022">
    <property type="protein sequence ID" value="OGZ32260.1"/>
    <property type="molecule type" value="Genomic_DNA"/>
</dbReference>
<evidence type="ECO:0000259" key="9">
    <source>
        <dbReference type="Pfam" id="PF12704"/>
    </source>
</evidence>
<dbReference type="GO" id="GO:0005886">
    <property type="term" value="C:plasma membrane"/>
    <property type="evidence" value="ECO:0007669"/>
    <property type="project" value="UniProtKB-SubCell"/>
</dbReference>
<reference evidence="10 11" key="1">
    <citation type="journal article" date="2016" name="Nat. Commun.">
        <title>Thousands of microbial genomes shed light on interconnected biogeochemical processes in an aquifer system.</title>
        <authorList>
            <person name="Anantharaman K."/>
            <person name="Brown C.T."/>
            <person name="Hug L.A."/>
            <person name="Sharon I."/>
            <person name="Castelle C.J."/>
            <person name="Probst A.J."/>
            <person name="Thomas B.C."/>
            <person name="Singh A."/>
            <person name="Wilkins M.J."/>
            <person name="Karaoz U."/>
            <person name="Brodie E.L."/>
            <person name="Williams K.H."/>
            <person name="Hubbard S.S."/>
            <person name="Banfield J.F."/>
        </authorList>
    </citation>
    <scope>NUCLEOTIDE SEQUENCE [LARGE SCALE GENOMIC DNA]</scope>
</reference>